<dbReference type="Proteomes" id="UP000790787">
    <property type="component" value="Chromosome 3"/>
</dbReference>
<keyword evidence="1" id="KW-1185">Reference proteome</keyword>
<proteinExistence type="predicted"/>
<protein>
    <submittedName>
        <fullName evidence="2">Uncharacterized protein LOC142176651</fullName>
    </submittedName>
</protein>
<accession>A0AC58TUF0</accession>
<organism evidence="1 2">
    <name type="scientific">Nicotiana tabacum</name>
    <name type="common">Common tobacco</name>
    <dbReference type="NCBI Taxonomy" id="4097"/>
    <lineage>
        <taxon>Eukaryota</taxon>
        <taxon>Viridiplantae</taxon>
        <taxon>Streptophyta</taxon>
        <taxon>Embryophyta</taxon>
        <taxon>Tracheophyta</taxon>
        <taxon>Spermatophyta</taxon>
        <taxon>Magnoliopsida</taxon>
        <taxon>eudicotyledons</taxon>
        <taxon>Gunneridae</taxon>
        <taxon>Pentapetalae</taxon>
        <taxon>asterids</taxon>
        <taxon>lamiids</taxon>
        <taxon>Solanales</taxon>
        <taxon>Solanaceae</taxon>
        <taxon>Nicotianoideae</taxon>
        <taxon>Nicotianeae</taxon>
        <taxon>Nicotiana</taxon>
    </lineage>
</organism>
<evidence type="ECO:0000313" key="2">
    <source>
        <dbReference type="RefSeq" id="XP_075100846.1"/>
    </source>
</evidence>
<dbReference type="RefSeq" id="XP_075100846.1">
    <property type="nucleotide sequence ID" value="XM_075244745.1"/>
</dbReference>
<name>A0AC58TUF0_TOBAC</name>
<reference evidence="1" key="1">
    <citation type="journal article" date="2014" name="Nat. Commun.">
        <title>The tobacco genome sequence and its comparison with those of tomato and potato.</title>
        <authorList>
            <person name="Sierro N."/>
            <person name="Battey J.N."/>
            <person name="Ouadi S."/>
            <person name="Bakaher N."/>
            <person name="Bovet L."/>
            <person name="Willig A."/>
            <person name="Goepfert S."/>
            <person name="Peitsch M.C."/>
            <person name="Ivanov N.V."/>
        </authorList>
    </citation>
    <scope>NUCLEOTIDE SEQUENCE [LARGE SCALE GENOMIC DNA]</scope>
</reference>
<evidence type="ECO:0000313" key="1">
    <source>
        <dbReference type="Proteomes" id="UP000790787"/>
    </source>
</evidence>
<sequence length="145" mass="16522">MTISENLAENENNGDNTSMEQYQAQLLWITVILFTCMRLMVQDPLSTYFTKLKDLWAEYDSILPPPPSATEYIKQLEYQLLLQFLMGLNDSFEQARSQILLMPTLPSIDKAYAMVVQEESKKSITGGSYGHNDPTAMFIAHSTTR</sequence>
<gene>
    <name evidence="2" type="primary">LOC142176651</name>
</gene>
<reference evidence="2" key="2">
    <citation type="submission" date="2025-08" db="UniProtKB">
        <authorList>
            <consortium name="RefSeq"/>
        </authorList>
    </citation>
    <scope>IDENTIFICATION</scope>
    <source>
        <tissue evidence="2">Leaf</tissue>
    </source>
</reference>